<evidence type="ECO:0000256" key="6">
    <source>
        <dbReference type="ARBA" id="ARBA00022801"/>
    </source>
</evidence>
<reference evidence="23" key="1">
    <citation type="journal article" date="2022" name="bioRxiv">
        <title>Sequencing and chromosome-scale assembly of the giantPleurodeles waltlgenome.</title>
        <authorList>
            <person name="Brown T."/>
            <person name="Elewa A."/>
            <person name="Iarovenko S."/>
            <person name="Subramanian E."/>
            <person name="Araus A.J."/>
            <person name="Petzold A."/>
            <person name="Susuki M."/>
            <person name="Suzuki K.-i.T."/>
            <person name="Hayashi T."/>
            <person name="Toyoda A."/>
            <person name="Oliveira C."/>
            <person name="Osipova E."/>
            <person name="Leigh N.D."/>
            <person name="Simon A."/>
            <person name="Yun M.H."/>
        </authorList>
    </citation>
    <scope>NUCLEOTIDE SEQUENCE</scope>
    <source>
        <strain evidence="23">20211129_DDA</strain>
        <tissue evidence="23">Liver</tissue>
    </source>
</reference>
<feature type="disulfide bond" evidence="18">
    <location>
        <begin position="524"/>
        <end position="542"/>
    </location>
</feature>
<gene>
    <name evidence="23" type="ORF">NDU88_000315</name>
</gene>
<dbReference type="InterPro" id="IPR023415">
    <property type="entry name" value="LDLR_class-A_CS"/>
</dbReference>
<keyword evidence="4 19" id="KW-0812">Transmembrane</keyword>
<dbReference type="FunFam" id="2.60.120.290:FF:000036">
    <property type="entry name" value="Suppressor of tumorigenicity 14 protein homolog"/>
    <property type="match status" value="1"/>
</dbReference>
<keyword evidence="24" id="KW-1185">Reference proteome</keyword>
<accession>A0AAV7TEM5</accession>
<dbReference type="FunFam" id="4.10.400.10:FF:000117">
    <property type="entry name" value="Suppressor of tumorigenicity 14 protein homolog"/>
    <property type="match status" value="1"/>
</dbReference>
<dbReference type="PROSITE" id="PS01180">
    <property type="entry name" value="CUB"/>
    <property type="match status" value="2"/>
</dbReference>
<dbReference type="SMART" id="SM00042">
    <property type="entry name" value="CUB"/>
    <property type="match status" value="2"/>
</dbReference>
<evidence type="ECO:0000259" key="20">
    <source>
        <dbReference type="PROSITE" id="PS01180"/>
    </source>
</evidence>
<evidence type="ECO:0000256" key="1">
    <source>
        <dbReference type="ARBA" id="ARBA00004308"/>
    </source>
</evidence>
<keyword evidence="10 16" id="KW-0472">Membrane</keyword>
<evidence type="ECO:0000256" key="15">
    <source>
        <dbReference type="ARBA" id="ARBA00055017"/>
    </source>
</evidence>
<dbReference type="CDD" id="cd00190">
    <property type="entry name" value="Tryp_SPc"/>
    <property type="match status" value="1"/>
</dbReference>
<dbReference type="FunFam" id="2.60.120.290:FF:000005">
    <property type="entry name" value="Procollagen C-endopeptidase enhancer 1"/>
    <property type="match status" value="1"/>
</dbReference>
<dbReference type="InterPro" id="IPR018114">
    <property type="entry name" value="TRYPSIN_HIS"/>
</dbReference>
<keyword evidence="12" id="KW-0675">Receptor</keyword>
<dbReference type="PIRSF" id="PIRSF036370">
    <property type="entry name" value="ST14"/>
    <property type="match status" value="1"/>
</dbReference>
<keyword evidence="6 16" id="KW-0378">Hydrolase</keyword>
<dbReference type="FunFam" id="4.10.400.10:FF:000045">
    <property type="entry name" value="Low-density lipoprotein receptor-related protein 2"/>
    <property type="match status" value="1"/>
</dbReference>
<dbReference type="Pfam" id="PF00057">
    <property type="entry name" value="Ldl_recept_a"/>
    <property type="match status" value="4"/>
</dbReference>
<dbReference type="GO" id="GO:0006508">
    <property type="term" value="P:proteolysis"/>
    <property type="evidence" value="ECO:0007669"/>
    <property type="project" value="UniProtKB-KW"/>
</dbReference>
<dbReference type="PROSITE" id="PS00135">
    <property type="entry name" value="TRYPSIN_SER"/>
    <property type="match status" value="1"/>
</dbReference>
<dbReference type="Gene3D" id="4.10.400.10">
    <property type="entry name" value="Low-density Lipoprotein Receptor"/>
    <property type="match status" value="4"/>
</dbReference>
<dbReference type="SUPFAM" id="SSF82671">
    <property type="entry name" value="SEA domain"/>
    <property type="match status" value="1"/>
</dbReference>
<dbReference type="PANTHER" id="PTHR24252">
    <property type="entry name" value="ACROSIN-RELATED"/>
    <property type="match status" value="1"/>
</dbReference>
<evidence type="ECO:0000313" key="24">
    <source>
        <dbReference type="Proteomes" id="UP001066276"/>
    </source>
</evidence>
<dbReference type="GO" id="GO:0004252">
    <property type="term" value="F:serine-type endopeptidase activity"/>
    <property type="evidence" value="ECO:0007669"/>
    <property type="project" value="InterPro"/>
</dbReference>
<evidence type="ECO:0000313" key="23">
    <source>
        <dbReference type="EMBL" id="KAJ1175024.1"/>
    </source>
</evidence>
<feature type="active site" description="Charge relay system" evidence="17">
    <location>
        <position position="648"/>
    </location>
</feature>
<evidence type="ECO:0000256" key="5">
    <source>
        <dbReference type="ARBA" id="ARBA00022737"/>
    </source>
</evidence>
<dbReference type="PROSITE" id="PS50068">
    <property type="entry name" value="LDLRA_2"/>
    <property type="match status" value="4"/>
</dbReference>
<protein>
    <recommendedName>
        <fullName evidence="16">Suppressor of tumorigenicity 14 protein homolog</fullName>
        <ecNumber evidence="16">3.4.21.109</ecNumber>
    </recommendedName>
    <alternativeName>
        <fullName evidence="16">Serine protease 14</fullName>
    </alternativeName>
</protein>
<evidence type="ECO:0000256" key="7">
    <source>
        <dbReference type="ARBA" id="ARBA00022825"/>
    </source>
</evidence>
<dbReference type="PROSITE" id="PS50240">
    <property type="entry name" value="TRYPSIN_DOM"/>
    <property type="match status" value="1"/>
</dbReference>
<evidence type="ECO:0000259" key="21">
    <source>
        <dbReference type="PROSITE" id="PS50024"/>
    </source>
</evidence>
<evidence type="ECO:0000256" key="17">
    <source>
        <dbReference type="PIRSR" id="PIRSR036370-1"/>
    </source>
</evidence>
<comment type="subcellular location">
    <subcellularLocation>
        <location evidence="1">Endomembrane system</location>
    </subcellularLocation>
    <subcellularLocation>
        <location evidence="2">Membrane</location>
        <topology evidence="2">Single-pass type II membrane protein</topology>
    </subcellularLocation>
</comment>
<feature type="domain" description="Peptidase S1" evidence="22">
    <location>
        <begin position="607"/>
        <end position="845"/>
    </location>
</feature>
<evidence type="ECO:0000256" key="8">
    <source>
        <dbReference type="ARBA" id="ARBA00022968"/>
    </source>
</evidence>
<feature type="transmembrane region" description="Helical" evidence="19">
    <location>
        <begin position="44"/>
        <end position="68"/>
    </location>
</feature>
<feature type="disulfide bond" evidence="18">
    <location>
        <begin position="463"/>
        <end position="478"/>
    </location>
</feature>
<dbReference type="Gene3D" id="2.60.120.290">
    <property type="entry name" value="Spermadhesin, CUB domain"/>
    <property type="match status" value="2"/>
</dbReference>
<dbReference type="InterPro" id="IPR001254">
    <property type="entry name" value="Trypsin_dom"/>
</dbReference>
<dbReference type="CDD" id="cd00112">
    <property type="entry name" value="LDLa"/>
    <property type="match status" value="4"/>
</dbReference>
<dbReference type="FunFam" id="2.40.10.10:FF:000003">
    <property type="entry name" value="Transmembrane serine protease 3"/>
    <property type="match status" value="1"/>
</dbReference>
<evidence type="ECO:0000256" key="12">
    <source>
        <dbReference type="ARBA" id="ARBA00023170"/>
    </source>
</evidence>
<evidence type="ECO:0000256" key="19">
    <source>
        <dbReference type="SAM" id="Phobius"/>
    </source>
</evidence>
<evidence type="ECO:0000256" key="3">
    <source>
        <dbReference type="ARBA" id="ARBA00022670"/>
    </source>
</evidence>
<dbReference type="InterPro" id="IPR009003">
    <property type="entry name" value="Peptidase_S1_PA"/>
</dbReference>
<feature type="domain" description="SEA" evidence="21">
    <location>
        <begin position="74"/>
        <end position="192"/>
    </location>
</feature>
<dbReference type="PRINTS" id="PR00261">
    <property type="entry name" value="LDLRECEPTOR"/>
</dbReference>
<feature type="active site" description="Charge relay system" evidence="17">
    <location>
        <position position="795"/>
    </location>
</feature>
<dbReference type="CDD" id="cd00041">
    <property type="entry name" value="CUB"/>
    <property type="match status" value="2"/>
</dbReference>
<comment type="caution">
    <text evidence="23">The sequence shown here is derived from an EMBL/GenBank/DDBJ whole genome shotgun (WGS) entry which is preliminary data.</text>
</comment>
<dbReference type="PROSITE" id="PS01209">
    <property type="entry name" value="LDLRA_1"/>
    <property type="match status" value="1"/>
</dbReference>
<dbReference type="SMART" id="SM00020">
    <property type="entry name" value="Tryp_SPc"/>
    <property type="match status" value="1"/>
</dbReference>
<dbReference type="FunFam" id="4.10.400.10:FF:000119">
    <property type="entry name" value="Suppressor of tumorigenicity 14 protein homolog"/>
    <property type="match status" value="1"/>
</dbReference>
<comment type="catalytic activity">
    <reaction evidence="16">
        <text>Cleaves various synthetic substrates with Arg or Lys at the P1 position and prefers small side-chain amino acids, such as Ala and Gly, at the P2 position.</text>
        <dbReference type="EC" id="3.4.21.109"/>
    </reaction>
</comment>
<keyword evidence="8" id="KW-0735">Signal-anchor</keyword>
<comment type="catalytic activity">
    <reaction evidence="14">
        <text>Preferential cleavage at 371-Gly-Ser-Arg-|-Trp-374 of glycoprotein gp43 in Xenopus laevis coelemic egg envelope to yield gp41.</text>
        <dbReference type="EC" id="3.4.21.120"/>
    </reaction>
</comment>
<evidence type="ECO:0000256" key="18">
    <source>
        <dbReference type="PROSITE-ProRule" id="PRU00124"/>
    </source>
</evidence>
<comment type="function">
    <text evidence="15">Mediates gamete interaction by affecting the vitelline coat.</text>
</comment>
<dbReference type="InterPro" id="IPR033116">
    <property type="entry name" value="TRYPSIN_SER"/>
</dbReference>
<dbReference type="InterPro" id="IPR036055">
    <property type="entry name" value="LDL_receptor-like_sf"/>
</dbReference>
<evidence type="ECO:0000256" key="10">
    <source>
        <dbReference type="ARBA" id="ARBA00023136"/>
    </source>
</evidence>
<comment type="function">
    <text evidence="16">Exhibits trypsin-like activity as defined by cleavage of synthetic substrates with Arg or Lys as the P1 site.</text>
</comment>
<evidence type="ECO:0000256" key="14">
    <source>
        <dbReference type="ARBA" id="ARBA00050866"/>
    </source>
</evidence>
<dbReference type="Pfam" id="PF01390">
    <property type="entry name" value="SEA"/>
    <property type="match status" value="1"/>
</dbReference>
<keyword evidence="13" id="KW-0325">Glycoprotein</keyword>
<dbReference type="Pfam" id="PF00089">
    <property type="entry name" value="Trypsin"/>
    <property type="match status" value="1"/>
</dbReference>
<evidence type="ECO:0000256" key="16">
    <source>
        <dbReference type="PIRNR" id="PIRNR036370"/>
    </source>
</evidence>
<dbReference type="Proteomes" id="UP001066276">
    <property type="component" value="Chromosome 3_2"/>
</dbReference>
<feature type="disulfide bond" evidence="18">
    <location>
        <begin position="536"/>
        <end position="551"/>
    </location>
</feature>
<evidence type="ECO:0000259" key="22">
    <source>
        <dbReference type="PROSITE" id="PS50240"/>
    </source>
</evidence>
<dbReference type="AlphaFoldDB" id="A0AAV7TEM5"/>
<keyword evidence="9 19" id="KW-1133">Transmembrane helix</keyword>
<comment type="similarity">
    <text evidence="16">Belongs to the peptidase S1 family.</text>
</comment>
<dbReference type="PROSITE" id="PS00134">
    <property type="entry name" value="TRYPSIN_HIS"/>
    <property type="match status" value="1"/>
</dbReference>
<dbReference type="EC" id="3.4.21.109" evidence="16"/>
<dbReference type="PANTHER" id="PTHR24252:SF17">
    <property type="entry name" value="SUPPRESSOR OF TUMORIGENICITY 14 PROTEIN HOMOLOG-RELATED"/>
    <property type="match status" value="1"/>
</dbReference>
<feature type="disulfide bond" evidence="18">
    <location>
        <begin position="559"/>
        <end position="571"/>
    </location>
</feature>
<name>A0AAV7TEM5_PLEWA</name>
<feature type="disulfide bond" evidence="18">
    <location>
        <begin position="517"/>
        <end position="529"/>
    </location>
</feature>
<dbReference type="GO" id="GO:0009566">
    <property type="term" value="P:fertilization"/>
    <property type="evidence" value="ECO:0007669"/>
    <property type="project" value="UniProtKB-ARBA"/>
</dbReference>
<keyword evidence="3 16" id="KW-0645">Protease</keyword>
<evidence type="ECO:0000256" key="11">
    <source>
        <dbReference type="ARBA" id="ARBA00023157"/>
    </source>
</evidence>
<feature type="disulfide bond" evidence="18">
    <location>
        <begin position="579"/>
        <end position="594"/>
    </location>
</feature>
<dbReference type="SUPFAM" id="SSF50494">
    <property type="entry name" value="Trypsin-like serine proteases"/>
    <property type="match status" value="1"/>
</dbReference>
<organism evidence="23 24">
    <name type="scientific">Pleurodeles waltl</name>
    <name type="common">Iberian ribbed newt</name>
    <dbReference type="NCBI Taxonomy" id="8319"/>
    <lineage>
        <taxon>Eukaryota</taxon>
        <taxon>Metazoa</taxon>
        <taxon>Chordata</taxon>
        <taxon>Craniata</taxon>
        <taxon>Vertebrata</taxon>
        <taxon>Euteleostomi</taxon>
        <taxon>Amphibia</taxon>
        <taxon>Batrachia</taxon>
        <taxon>Caudata</taxon>
        <taxon>Salamandroidea</taxon>
        <taxon>Salamandridae</taxon>
        <taxon>Pleurodelinae</taxon>
        <taxon>Pleurodeles</taxon>
    </lineage>
</organism>
<dbReference type="InterPro" id="IPR017051">
    <property type="entry name" value="Peptidase_S1A_matripase"/>
</dbReference>
<feature type="active site" description="Charge relay system" evidence="17">
    <location>
        <position position="701"/>
    </location>
</feature>
<dbReference type="EMBL" id="JANPWB010000006">
    <property type="protein sequence ID" value="KAJ1175024.1"/>
    <property type="molecule type" value="Genomic_DNA"/>
</dbReference>
<keyword evidence="7 16" id="KW-0720">Serine protease</keyword>
<dbReference type="InterPro" id="IPR000859">
    <property type="entry name" value="CUB_dom"/>
</dbReference>
<dbReference type="InterPro" id="IPR000082">
    <property type="entry name" value="SEA_dom"/>
</dbReference>
<evidence type="ECO:0000256" key="4">
    <source>
        <dbReference type="ARBA" id="ARBA00022692"/>
    </source>
</evidence>
<dbReference type="SUPFAM" id="SSF57424">
    <property type="entry name" value="LDL receptor-like module"/>
    <property type="match status" value="4"/>
</dbReference>
<evidence type="ECO:0000256" key="13">
    <source>
        <dbReference type="ARBA" id="ARBA00023180"/>
    </source>
</evidence>
<keyword evidence="5" id="KW-0677">Repeat</keyword>
<dbReference type="Gene3D" id="3.30.70.960">
    <property type="entry name" value="SEA domain"/>
    <property type="match status" value="1"/>
</dbReference>
<evidence type="ECO:0000256" key="2">
    <source>
        <dbReference type="ARBA" id="ARBA00004606"/>
    </source>
</evidence>
<keyword evidence="11 18" id="KW-1015">Disulfide bond</keyword>
<feature type="disulfide bond" evidence="18">
    <location>
        <begin position="500"/>
        <end position="515"/>
    </location>
</feature>
<dbReference type="Gene3D" id="2.40.10.10">
    <property type="entry name" value="Trypsin-like serine proteases"/>
    <property type="match status" value="2"/>
</dbReference>
<dbReference type="Pfam" id="PF00431">
    <property type="entry name" value="CUB"/>
    <property type="match status" value="2"/>
</dbReference>
<dbReference type="InterPro" id="IPR036364">
    <property type="entry name" value="SEA_dom_sf"/>
</dbReference>
<dbReference type="SUPFAM" id="SSF49854">
    <property type="entry name" value="Spermadhesin, CUB domain"/>
    <property type="match status" value="2"/>
</dbReference>
<dbReference type="InterPro" id="IPR043504">
    <property type="entry name" value="Peptidase_S1_PA_chymotrypsin"/>
</dbReference>
<feature type="domain" description="CUB" evidence="20">
    <location>
        <begin position="330"/>
        <end position="439"/>
    </location>
</feature>
<dbReference type="GO" id="GO:0012505">
    <property type="term" value="C:endomembrane system"/>
    <property type="evidence" value="ECO:0007669"/>
    <property type="project" value="UniProtKB-SubCell"/>
</dbReference>
<dbReference type="InterPro" id="IPR002172">
    <property type="entry name" value="LDrepeatLR_classA_rpt"/>
</dbReference>
<dbReference type="InterPro" id="IPR035914">
    <property type="entry name" value="Sperma_CUB_dom_sf"/>
</dbReference>
<dbReference type="SMART" id="SM00192">
    <property type="entry name" value="LDLa"/>
    <property type="match status" value="4"/>
</dbReference>
<proteinExistence type="inferred from homology"/>
<feature type="disulfide bond" evidence="18">
    <location>
        <begin position="451"/>
        <end position="469"/>
    </location>
</feature>
<comment type="caution">
    <text evidence="18">Lacks conserved residue(s) required for the propagation of feature annotation.</text>
</comment>
<dbReference type="PROSITE" id="PS50024">
    <property type="entry name" value="SEA"/>
    <property type="match status" value="1"/>
</dbReference>
<evidence type="ECO:0000256" key="9">
    <source>
        <dbReference type="ARBA" id="ARBA00022989"/>
    </source>
</evidence>
<feature type="domain" description="CUB" evidence="20">
    <location>
        <begin position="203"/>
        <end position="323"/>
    </location>
</feature>
<dbReference type="GO" id="GO:0016020">
    <property type="term" value="C:membrane"/>
    <property type="evidence" value="ECO:0007669"/>
    <property type="project" value="UniProtKB-SubCell"/>
</dbReference>
<sequence>MKSFDSGLQYNPKTEKMNGFEEEVEFLPATNTKKLEKRGLKSKLCIAAVVIGILLLSLTISLLVWHFAVRNIKVEKIFTGYLRITNVDFMDSYENSSSPEFVVLAGKVKDVLRTTYQSNPAIRPHFKQAEVTAFSEGSVIAYYWAEFGVPRYLEDNFDKGMADLKALRPIDVKVRTKSVLIVDSINSYPADLKMVKESKDHSCTFGLHAKTGTRVSFSTPGFPNSPYPPNANCQWILRADVGHIIGLSFISFDLEECQPVDSDYVKIYNSLSPAEPRALQRLCGSYPSSYNLTFHSSQNVMLVSLVTNAKGRHPGFKAEFIQIPKKMEICGGSLREANGAISSPYYPGHYPPDFDCTWDIQVPNNKNVKVRFNFFYLAEPGIPLTNCTKDFVEINKQSVKYCGERSQFVVSSSSNKMTIRLYSDSSYTDTGFSAEYLSYEPSDPCPQQFACKSGRCINKELQCDGWNDCGDFSDEQECICTADQFRCKTSKLCKPSYWKCDGVNDCGDDSDELECQCPAQMFKCGNGKCIPEAQKCDRIQQCGDGTDESDCGAVVPVSCFTYTYKCSNNQCINKKNPECDGEKDCTDGSDEASCSCGTRPFSRKTRIVGGTNADVGEWPWQVSLHTKGEGHTCGASLISEKWLVSAAHCFQDSAGIRYSDPALWTAYLGLHEQAQRGTSVMRKIKRIIAHRLFNDYTYDNDISVLELESPVTYNNIIQPICLPDVTHDFPVGKSLWVTGWGALKEGGTGAAVLQKAEIRVINQSECNRVMDNQLTPRMMCAGFLSGGIDACQGDSGGPLSSVEVISSRIYLAGVVSWGDGCARRNKPGIYTRVTMLRDWIKQQTGL</sequence>